<keyword evidence="3" id="KW-1185">Reference proteome</keyword>
<dbReference type="OrthoDB" id="208245at2"/>
<gene>
    <name evidence="2" type="ORF">Pla111_27980</name>
</gene>
<evidence type="ECO:0000313" key="3">
    <source>
        <dbReference type="Proteomes" id="UP000318995"/>
    </source>
</evidence>
<feature type="domain" description="DNA mimic protein DMP19 C-terminal" evidence="1">
    <location>
        <begin position="29"/>
        <end position="138"/>
    </location>
</feature>
<proteinExistence type="predicted"/>
<dbReference type="AlphaFoldDB" id="A0A5C5VX26"/>
<protein>
    <recommendedName>
        <fullName evidence="1">DNA mimic protein DMP19 C-terminal domain-containing protein</fullName>
    </recommendedName>
</protein>
<evidence type="ECO:0000313" key="2">
    <source>
        <dbReference type="EMBL" id="TWT42493.1"/>
    </source>
</evidence>
<dbReference type="RefSeq" id="WP_146575016.1">
    <property type="nucleotide sequence ID" value="NZ_SJPH01000007.1"/>
</dbReference>
<dbReference type="Pfam" id="PF14300">
    <property type="entry name" value="DMP19"/>
    <property type="match status" value="1"/>
</dbReference>
<dbReference type="Gene3D" id="1.20.1420.60">
    <property type="match status" value="1"/>
</dbReference>
<organism evidence="2 3">
    <name type="scientific">Botrimarina hoheduenensis</name>
    <dbReference type="NCBI Taxonomy" id="2528000"/>
    <lineage>
        <taxon>Bacteria</taxon>
        <taxon>Pseudomonadati</taxon>
        <taxon>Planctomycetota</taxon>
        <taxon>Planctomycetia</taxon>
        <taxon>Pirellulales</taxon>
        <taxon>Lacipirellulaceae</taxon>
        <taxon>Botrimarina</taxon>
    </lineage>
</organism>
<comment type="caution">
    <text evidence="2">The sequence shown here is derived from an EMBL/GenBank/DDBJ whole genome shotgun (WGS) entry which is preliminary data.</text>
</comment>
<sequence length="151" mass="16571">MNKNSALIDLSESERTKFGKEDFSAQSFPQKVFSAIWAAESEINNGGFAQYFQNTSCETAPFVFEAFEAIDAPRTADICRRAVAGAFPGGLPSTPEAISSAAADFTDDITEQLEALDSEFFQYPHNLTDLLFIFVSKHPEEFGPLPEVDDA</sequence>
<accession>A0A5C5VX26</accession>
<evidence type="ECO:0000259" key="1">
    <source>
        <dbReference type="Pfam" id="PF14300"/>
    </source>
</evidence>
<name>A0A5C5VX26_9BACT</name>
<dbReference type="InterPro" id="IPR025402">
    <property type="entry name" value="DMP19_C"/>
</dbReference>
<dbReference type="Proteomes" id="UP000318995">
    <property type="component" value="Unassembled WGS sequence"/>
</dbReference>
<dbReference type="EMBL" id="SJPH01000007">
    <property type="protein sequence ID" value="TWT42493.1"/>
    <property type="molecule type" value="Genomic_DNA"/>
</dbReference>
<reference evidence="2 3" key="1">
    <citation type="submission" date="2019-02" db="EMBL/GenBank/DDBJ databases">
        <title>Deep-cultivation of Planctomycetes and their phenomic and genomic characterization uncovers novel biology.</title>
        <authorList>
            <person name="Wiegand S."/>
            <person name="Jogler M."/>
            <person name="Boedeker C."/>
            <person name="Pinto D."/>
            <person name="Vollmers J."/>
            <person name="Rivas-Marin E."/>
            <person name="Kohn T."/>
            <person name="Peeters S.H."/>
            <person name="Heuer A."/>
            <person name="Rast P."/>
            <person name="Oberbeckmann S."/>
            <person name="Bunk B."/>
            <person name="Jeske O."/>
            <person name="Meyerdierks A."/>
            <person name="Storesund J.E."/>
            <person name="Kallscheuer N."/>
            <person name="Luecker S."/>
            <person name="Lage O.M."/>
            <person name="Pohl T."/>
            <person name="Merkel B.J."/>
            <person name="Hornburger P."/>
            <person name="Mueller R.-W."/>
            <person name="Bruemmer F."/>
            <person name="Labrenz M."/>
            <person name="Spormann A.M."/>
            <person name="Op Den Camp H."/>
            <person name="Overmann J."/>
            <person name="Amann R."/>
            <person name="Jetten M.S.M."/>
            <person name="Mascher T."/>
            <person name="Medema M.H."/>
            <person name="Devos D.P."/>
            <person name="Kaster A.-K."/>
            <person name="Ovreas L."/>
            <person name="Rohde M."/>
            <person name="Galperin M.Y."/>
            <person name="Jogler C."/>
        </authorList>
    </citation>
    <scope>NUCLEOTIDE SEQUENCE [LARGE SCALE GENOMIC DNA]</scope>
    <source>
        <strain evidence="2 3">Pla111</strain>
    </source>
</reference>